<dbReference type="RefSeq" id="WP_245760837.1">
    <property type="nucleotide sequence ID" value="NZ_FPCG01000021.1"/>
</dbReference>
<gene>
    <name evidence="2" type="ORF">SAMN04487966_1219</name>
</gene>
<feature type="transmembrane region" description="Helical" evidence="1">
    <location>
        <begin position="48"/>
        <end position="68"/>
    </location>
</feature>
<keyword evidence="3" id="KW-1185">Reference proteome</keyword>
<dbReference type="NCBIfam" id="NF042935">
    <property type="entry name" value="SCO6880_fam"/>
    <property type="match status" value="1"/>
</dbReference>
<dbReference type="InterPro" id="IPR049978">
    <property type="entry name" value="SCO6880-like"/>
</dbReference>
<reference evidence="2 3" key="1">
    <citation type="submission" date="2016-10" db="EMBL/GenBank/DDBJ databases">
        <authorList>
            <person name="de Groot N.N."/>
        </authorList>
    </citation>
    <scope>NUCLEOTIDE SEQUENCE [LARGE SCALE GENOMIC DNA]</scope>
    <source>
        <strain evidence="2 3">CGMCC 1.7054</strain>
    </source>
</reference>
<keyword evidence="1" id="KW-0812">Transmembrane</keyword>
<dbReference type="STRING" id="574650.SAMN04487966_1219"/>
<protein>
    <recommendedName>
        <fullName evidence="4">PrgI family protein</fullName>
    </recommendedName>
</protein>
<dbReference type="EMBL" id="FPCG01000021">
    <property type="protein sequence ID" value="SFV25132.1"/>
    <property type="molecule type" value="Genomic_DNA"/>
</dbReference>
<sequence>MSEIASPWDGTRFPRERTTGVVLGLNLVQTITAGIGAGMALLSIMLGGFPAGFITGIVILVIFAGLAIPKIAGRAPVEWAWRYIRYGVRGAQSQLVFVQREAADELYAGQPEPSAPVLGASVQGNGRDEKGRIVPGPGARFRLPGEANELKVYTLPNGAAFVFDPRKGEGIVCAKVMTSKGFDLESFDTQEDRTTHWRDGISAAVRLPGVARVQCSDQTTLISGARVKEFYEVKGQAVVAAGGVAGASLEPFLHASFEELMAEAQDTPVHEMWMTLVLSREVLSRRIKAQGGGLPAFMDVALQVMTTIEGALPASGTSVVAWHSPRSLAALSRSAFDPDSTVQISERSGDWVGVSPSSGGPVAMEVFSDHVRTDGFLHRTYKVSEYPQSQARLGFLDALVFAGDFRHTVTTIYQPTDGRAALRKLQRRKADWTTSDRLLKKLDRQPSMEHEREWEDIERAEAELVDGHAALWMSVLVTVTGRDEMELEANCGDLLAKAVTASVELRKLYLEQDSGLLAAALPFGWVEKA</sequence>
<proteinExistence type="predicted"/>
<keyword evidence="1" id="KW-1133">Transmembrane helix</keyword>
<feature type="transmembrane region" description="Helical" evidence="1">
    <location>
        <begin position="21"/>
        <end position="42"/>
    </location>
</feature>
<keyword evidence="1" id="KW-0472">Membrane</keyword>
<evidence type="ECO:0000313" key="3">
    <source>
        <dbReference type="Proteomes" id="UP000198881"/>
    </source>
</evidence>
<name>A0A1I7MT79_9MICC</name>
<accession>A0A1I7MT79</accession>
<evidence type="ECO:0000256" key="1">
    <source>
        <dbReference type="SAM" id="Phobius"/>
    </source>
</evidence>
<dbReference type="AlphaFoldDB" id="A0A1I7MT79"/>
<evidence type="ECO:0000313" key="2">
    <source>
        <dbReference type="EMBL" id="SFV25132.1"/>
    </source>
</evidence>
<organism evidence="2 3">
    <name type="scientific">Micrococcus terreus</name>
    <dbReference type="NCBI Taxonomy" id="574650"/>
    <lineage>
        <taxon>Bacteria</taxon>
        <taxon>Bacillati</taxon>
        <taxon>Actinomycetota</taxon>
        <taxon>Actinomycetes</taxon>
        <taxon>Micrococcales</taxon>
        <taxon>Micrococcaceae</taxon>
        <taxon>Micrococcus</taxon>
    </lineage>
</organism>
<evidence type="ECO:0008006" key="4">
    <source>
        <dbReference type="Google" id="ProtNLM"/>
    </source>
</evidence>
<dbReference type="Proteomes" id="UP000198881">
    <property type="component" value="Unassembled WGS sequence"/>
</dbReference>